<dbReference type="CDD" id="cd01949">
    <property type="entry name" value="GGDEF"/>
    <property type="match status" value="1"/>
</dbReference>
<dbReference type="InterPro" id="IPR000014">
    <property type="entry name" value="PAS"/>
</dbReference>
<dbReference type="SUPFAM" id="SSF55785">
    <property type="entry name" value="PYP-like sensor domain (PAS domain)"/>
    <property type="match status" value="1"/>
</dbReference>
<dbReference type="InterPro" id="IPR000160">
    <property type="entry name" value="GGDEF_dom"/>
</dbReference>
<dbReference type="EMBL" id="FCOE02000037">
    <property type="protein sequence ID" value="SAK92974.1"/>
    <property type="molecule type" value="Genomic_DNA"/>
</dbReference>
<feature type="domain" description="PAS" evidence="2">
    <location>
        <begin position="277"/>
        <end position="317"/>
    </location>
</feature>
<dbReference type="NCBIfam" id="TIGR00229">
    <property type="entry name" value="sensory_box"/>
    <property type="match status" value="1"/>
</dbReference>
<dbReference type="PANTHER" id="PTHR46663:SF3">
    <property type="entry name" value="SLL0267 PROTEIN"/>
    <property type="match status" value="1"/>
</dbReference>
<gene>
    <name evidence="5" type="ORF">AWB80_06745</name>
</gene>
<evidence type="ECO:0000259" key="2">
    <source>
        <dbReference type="PROSITE" id="PS50112"/>
    </source>
</evidence>
<dbReference type="InterPro" id="IPR035965">
    <property type="entry name" value="PAS-like_dom_sf"/>
</dbReference>
<dbReference type="InterPro" id="IPR052163">
    <property type="entry name" value="DGC-Regulatory_Protein"/>
</dbReference>
<dbReference type="PANTHER" id="PTHR46663">
    <property type="entry name" value="DIGUANYLATE CYCLASE DGCT-RELATED"/>
    <property type="match status" value="1"/>
</dbReference>
<dbReference type="Pfam" id="PF13426">
    <property type="entry name" value="PAS_9"/>
    <property type="match status" value="1"/>
</dbReference>
<dbReference type="Pfam" id="PF00990">
    <property type="entry name" value="GGDEF"/>
    <property type="match status" value="1"/>
</dbReference>
<dbReference type="Gene3D" id="3.30.450.20">
    <property type="entry name" value="PAS domain"/>
    <property type="match status" value="1"/>
</dbReference>
<dbReference type="CDD" id="cd00130">
    <property type="entry name" value="PAS"/>
    <property type="match status" value="1"/>
</dbReference>
<dbReference type="Gene3D" id="3.30.70.270">
    <property type="match status" value="1"/>
</dbReference>
<dbReference type="NCBIfam" id="TIGR00254">
    <property type="entry name" value="GGDEF"/>
    <property type="match status" value="1"/>
</dbReference>
<reference evidence="5" key="1">
    <citation type="submission" date="2016-01" db="EMBL/GenBank/DDBJ databases">
        <authorList>
            <person name="Peeters C."/>
        </authorList>
    </citation>
    <scope>NUCLEOTIDE SEQUENCE [LARGE SCALE GENOMIC DNA]</scope>
    <source>
        <strain evidence="5">LMG 29323</strain>
    </source>
</reference>
<keyword evidence="1" id="KW-0812">Transmembrane</keyword>
<dbReference type="RefSeq" id="WP_143328191.1">
    <property type="nucleotide sequence ID" value="NZ_FCOE02000037.1"/>
</dbReference>
<evidence type="ECO:0000259" key="3">
    <source>
        <dbReference type="PROSITE" id="PS50113"/>
    </source>
</evidence>
<accession>A0A158DEE1</accession>
<dbReference type="PROSITE" id="PS50887">
    <property type="entry name" value="GGDEF"/>
    <property type="match status" value="1"/>
</dbReference>
<dbReference type="PROSITE" id="PS50112">
    <property type="entry name" value="PAS"/>
    <property type="match status" value="1"/>
</dbReference>
<evidence type="ECO:0000313" key="5">
    <source>
        <dbReference type="EMBL" id="SAK92974.1"/>
    </source>
</evidence>
<dbReference type="SUPFAM" id="SSF55073">
    <property type="entry name" value="Nucleotide cyclase"/>
    <property type="match status" value="1"/>
</dbReference>
<organism evidence="5 6">
    <name type="scientific">Caballeronia pedi</name>
    <dbReference type="NCBI Taxonomy" id="1777141"/>
    <lineage>
        <taxon>Bacteria</taxon>
        <taxon>Pseudomonadati</taxon>
        <taxon>Pseudomonadota</taxon>
        <taxon>Betaproteobacteria</taxon>
        <taxon>Burkholderiales</taxon>
        <taxon>Burkholderiaceae</taxon>
        <taxon>Caballeronia</taxon>
    </lineage>
</organism>
<dbReference type="SMART" id="SM00267">
    <property type="entry name" value="GGDEF"/>
    <property type="match status" value="1"/>
</dbReference>
<keyword evidence="1" id="KW-0472">Membrane</keyword>
<sequence length="580" mass="65067">MRHNIGRPRHDESNAFLSKVNIRQTANRYALKLFWIPPTQAGQIGIAMKLLTRIYRGKIVRVVSAGSFALVALIAFGLLETSKLESNVAVLYAGNIAPVSELDAIRIAEMDMRRQFWRALALRDPDVTTAAIRSIRRSIEKLDKAWLRYFPAGISSAEERTLANVLLRDLPRFEAIIKEGVVLLADARYDAASKWLDGNIDFMDRLDTRLGQDIAVNTRQAERFAQECASIVKTTFMVGSGFVVAVLLLVAGLFVYLLLERDDVKRETRYHLWMANRVFEHASNGVMIINKKGMIERINPGFTILTGYTQDEVFGRSPCLLNSGRQNRTFYEDLWCRLNETGHWKGEVWNRGKDGRIYLESVSMSGIRDGDGHYSHFVAFSSDVTQRQLEEERLSYLATHDALTGLLNRAQFGEHLRQAILRAKRKLTRVALLFIDLDGFKQINDTLGHGMGDEVLKIVASRIRQSLRESDVIARFGGDEFTVVLEEITDPQDVARIAHNLVASIARPMDIDSTQARVTTSIGISFFPDHGAGPNELLQRADIAMYEAKGSGKNNFQFCALTEGATARHSAEDATADQAD</sequence>
<feature type="domain" description="PAC" evidence="3">
    <location>
        <begin position="344"/>
        <end position="396"/>
    </location>
</feature>
<dbReference type="InterPro" id="IPR043128">
    <property type="entry name" value="Rev_trsase/Diguanyl_cyclase"/>
</dbReference>
<evidence type="ECO:0000256" key="1">
    <source>
        <dbReference type="SAM" id="Phobius"/>
    </source>
</evidence>
<feature type="transmembrane region" description="Helical" evidence="1">
    <location>
        <begin position="59"/>
        <end position="79"/>
    </location>
</feature>
<dbReference type="STRING" id="1777141.AWB80_06745"/>
<dbReference type="SMART" id="SM00086">
    <property type="entry name" value="PAC"/>
    <property type="match status" value="1"/>
</dbReference>
<evidence type="ECO:0000259" key="4">
    <source>
        <dbReference type="PROSITE" id="PS50887"/>
    </source>
</evidence>
<feature type="domain" description="GGDEF" evidence="4">
    <location>
        <begin position="428"/>
        <end position="561"/>
    </location>
</feature>
<keyword evidence="6" id="KW-1185">Reference proteome</keyword>
<proteinExistence type="predicted"/>
<dbReference type="AlphaFoldDB" id="A0A158DEE1"/>
<dbReference type="InterPro" id="IPR000700">
    <property type="entry name" value="PAS-assoc_C"/>
</dbReference>
<evidence type="ECO:0000313" key="6">
    <source>
        <dbReference type="Proteomes" id="UP000054911"/>
    </source>
</evidence>
<name>A0A158DEE1_9BURK</name>
<dbReference type="Pfam" id="PF12729">
    <property type="entry name" value="4HB_MCP_1"/>
    <property type="match status" value="1"/>
</dbReference>
<protein>
    <submittedName>
        <fullName evidence="5">PAS/PAC sensor-containing diguanylate cyclase/phosphodiesterase</fullName>
    </submittedName>
</protein>
<comment type="caution">
    <text evidence="5">The sequence shown here is derived from an EMBL/GenBank/DDBJ whole genome shotgun (WGS) entry which is preliminary data.</text>
</comment>
<dbReference type="SMART" id="SM00091">
    <property type="entry name" value="PAS"/>
    <property type="match status" value="1"/>
</dbReference>
<dbReference type="Proteomes" id="UP000054911">
    <property type="component" value="Unassembled WGS sequence"/>
</dbReference>
<dbReference type="OrthoDB" id="9813903at2"/>
<dbReference type="InterPro" id="IPR001610">
    <property type="entry name" value="PAC"/>
</dbReference>
<dbReference type="InterPro" id="IPR024478">
    <property type="entry name" value="HlyB_4HB_MCP"/>
</dbReference>
<feature type="transmembrane region" description="Helical" evidence="1">
    <location>
        <begin position="236"/>
        <end position="259"/>
    </location>
</feature>
<keyword evidence="1" id="KW-1133">Transmembrane helix</keyword>
<dbReference type="InterPro" id="IPR029787">
    <property type="entry name" value="Nucleotide_cyclase"/>
</dbReference>
<dbReference type="GO" id="GO:0003824">
    <property type="term" value="F:catalytic activity"/>
    <property type="evidence" value="ECO:0007669"/>
    <property type="project" value="UniProtKB-ARBA"/>
</dbReference>
<dbReference type="PROSITE" id="PS50113">
    <property type="entry name" value="PAC"/>
    <property type="match status" value="1"/>
</dbReference>
<dbReference type="FunFam" id="3.30.70.270:FF:000001">
    <property type="entry name" value="Diguanylate cyclase domain protein"/>
    <property type="match status" value="1"/>
</dbReference>